<feature type="region of interest" description="Disordered" evidence="2">
    <location>
        <begin position="325"/>
        <end position="346"/>
    </location>
</feature>
<evidence type="ECO:0000313" key="4">
    <source>
        <dbReference type="Proteomes" id="UP000237194"/>
    </source>
</evidence>
<evidence type="ECO:0000256" key="2">
    <source>
        <dbReference type="SAM" id="MobiDB-lite"/>
    </source>
</evidence>
<evidence type="ECO:0008006" key="5">
    <source>
        <dbReference type="Google" id="ProtNLM"/>
    </source>
</evidence>
<feature type="compositionally biased region" description="Basic and acidic residues" evidence="2">
    <location>
        <begin position="325"/>
        <end position="336"/>
    </location>
</feature>
<keyword evidence="1" id="KW-0175">Coiled coil</keyword>
<reference evidence="3 4" key="1">
    <citation type="submission" date="2016-08" db="EMBL/GenBank/DDBJ databases">
        <authorList>
            <person name="Seilhamer J.J."/>
        </authorList>
    </citation>
    <scope>NUCLEOTIDE SEQUENCE [LARGE SCALE GENOMIC DNA]</scope>
    <source>
        <strain evidence="3 4">KT-27</strain>
    </source>
</reference>
<proteinExistence type="predicted"/>
<evidence type="ECO:0000256" key="1">
    <source>
        <dbReference type="SAM" id="Coils"/>
    </source>
</evidence>
<accession>A0A2S3WDV2</accession>
<protein>
    <recommendedName>
        <fullName evidence="5">Tyrosyl-tRNA deacylase</fullName>
    </recommendedName>
</protein>
<dbReference type="RefSeq" id="WP_103437190.1">
    <property type="nucleotide sequence ID" value="NZ_MIND01000018.1"/>
</dbReference>
<dbReference type="EMBL" id="MIND01000018">
    <property type="protein sequence ID" value="POF89112.1"/>
    <property type="molecule type" value="Genomic_DNA"/>
</dbReference>
<sequence>MSEVIPFISRNARIDSAISSHIEALSRATPLRLPVEQTALVANYVEKIEGTYDTSRAKHDTDHAIDLLYIAYNTTPQEQGDIRVRIGSIMNDLITAQQESERSIKSAIRVANRIGTTLRNCLPDWLDVKEGGDPEEIKEFVTADLLAMANEVTQAAITVRDSLTTIADRYDVIIRNTADATARSEVALSDTIQADSKLQSELVIANARREMLEGLVADLQQQVARYEKLAQEYGSQAKTAEQKSFWASLLKTGAQMLGALLPMVAMGATGGASAVIGGASMAAAAGLGQQNQADSLHKGIQMKKARSELRAEQTLLNEQRDKLKSNLDDLSKRNADAGDPAKGTLDGRISDVQADLEKVAARQGELSQELSQLEAALKAIGEHAASLSEEQRKQAGNLRDMQMQMLGKAEEYENTRREQASELVNLTALLAGQRNEKQNIELAVRSLNLSVSALKRTKEIVEEMAFFFKSFSDFMQVILDQATDQVSSYESAGNSARLRANRLAQLVRSTDEFFISQAGQWLAVGVVSDRFAQTFKDGWSKLNKLSGTYITGQELPAYLDQASFTLKMIIDDREKASHQRLTYLASYRDELSA</sequence>
<evidence type="ECO:0000313" key="3">
    <source>
        <dbReference type="EMBL" id="POF89112.1"/>
    </source>
</evidence>
<dbReference type="Proteomes" id="UP000237194">
    <property type="component" value="Unassembled WGS sequence"/>
</dbReference>
<feature type="coiled-coil region" evidence="1">
    <location>
        <begin position="202"/>
        <end position="243"/>
    </location>
</feature>
<name>A0A2S3WDV2_PSEPU</name>
<dbReference type="AlphaFoldDB" id="A0A2S3WDV2"/>
<reference evidence="3 4" key="2">
    <citation type="submission" date="2018-03" db="EMBL/GenBank/DDBJ databases">
        <title>Draft genome of Pseudomonas putida strain KT-27.</title>
        <authorList>
            <person name="Yoshizawa S."/>
            <person name="Khan N.H."/>
            <person name="Nishimura M."/>
            <person name="Chiura H.X."/>
            <person name="Ogura Y."/>
            <person name="Hayashi T."/>
            <person name="Kogure K."/>
        </authorList>
    </citation>
    <scope>NUCLEOTIDE SEQUENCE [LARGE SCALE GENOMIC DNA]</scope>
    <source>
        <strain evidence="3 4">KT-27</strain>
    </source>
</reference>
<gene>
    <name evidence="3" type="ORF">BGP80_14510</name>
</gene>
<organism evidence="3 4">
    <name type="scientific">Pseudomonas putida</name>
    <name type="common">Arthrobacter siderocapsulatus</name>
    <dbReference type="NCBI Taxonomy" id="303"/>
    <lineage>
        <taxon>Bacteria</taxon>
        <taxon>Pseudomonadati</taxon>
        <taxon>Pseudomonadota</taxon>
        <taxon>Gammaproteobacteria</taxon>
        <taxon>Pseudomonadales</taxon>
        <taxon>Pseudomonadaceae</taxon>
        <taxon>Pseudomonas</taxon>
    </lineage>
</organism>
<comment type="caution">
    <text evidence="3">The sequence shown here is derived from an EMBL/GenBank/DDBJ whole genome shotgun (WGS) entry which is preliminary data.</text>
</comment>